<evidence type="ECO:0000256" key="1">
    <source>
        <dbReference type="ARBA" id="ARBA00022771"/>
    </source>
</evidence>
<dbReference type="SUPFAM" id="SSF57850">
    <property type="entry name" value="RING/U-box"/>
    <property type="match status" value="1"/>
</dbReference>
<evidence type="ECO:0000259" key="6">
    <source>
        <dbReference type="PROSITE" id="PS50089"/>
    </source>
</evidence>
<dbReference type="InterPro" id="IPR052639">
    <property type="entry name" value="TRAIP_ubiq-protein_ligase"/>
</dbReference>
<feature type="compositionally biased region" description="Basic and acidic residues" evidence="5">
    <location>
        <begin position="288"/>
        <end position="308"/>
    </location>
</feature>
<reference evidence="7 8" key="1">
    <citation type="submission" date="2022-12" db="EMBL/GenBank/DDBJ databases">
        <title>Chromosome-level genome assembly of true bugs.</title>
        <authorList>
            <person name="Ma L."/>
            <person name="Li H."/>
        </authorList>
    </citation>
    <scope>NUCLEOTIDE SEQUENCE [LARGE SCALE GENOMIC DNA]</scope>
    <source>
        <strain evidence="7">Lab_2022b</strain>
    </source>
</reference>
<keyword evidence="4" id="KW-0175">Coiled coil</keyword>
<dbReference type="GO" id="GO:0005634">
    <property type="term" value="C:nucleus"/>
    <property type="evidence" value="ECO:0007669"/>
    <property type="project" value="TreeGrafter"/>
</dbReference>
<evidence type="ECO:0000313" key="8">
    <source>
        <dbReference type="Proteomes" id="UP001461498"/>
    </source>
</evidence>
<dbReference type="Pfam" id="PF13639">
    <property type="entry name" value="zf-RING_2"/>
    <property type="match status" value="1"/>
</dbReference>
<dbReference type="PROSITE" id="PS50089">
    <property type="entry name" value="ZF_RING_2"/>
    <property type="match status" value="1"/>
</dbReference>
<proteinExistence type="predicted"/>
<protein>
    <recommendedName>
        <fullName evidence="6">RING-type domain-containing protein</fullName>
    </recommendedName>
</protein>
<evidence type="ECO:0000256" key="3">
    <source>
        <dbReference type="PROSITE-ProRule" id="PRU00175"/>
    </source>
</evidence>
<dbReference type="SMART" id="SM00184">
    <property type="entry name" value="RING"/>
    <property type="match status" value="1"/>
</dbReference>
<organism evidence="7 8">
    <name type="scientific">Rhynocoris fuscipes</name>
    <dbReference type="NCBI Taxonomy" id="488301"/>
    <lineage>
        <taxon>Eukaryota</taxon>
        <taxon>Metazoa</taxon>
        <taxon>Ecdysozoa</taxon>
        <taxon>Arthropoda</taxon>
        <taxon>Hexapoda</taxon>
        <taxon>Insecta</taxon>
        <taxon>Pterygota</taxon>
        <taxon>Neoptera</taxon>
        <taxon>Paraneoptera</taxon>
        <taxon>Hemiptera</taxon>
        <taxon>Heteroptera</taxon>
        <taxon>Panheteroptera</taxon>
        <taxon>Cimicomorpha</taxon>
        <taxon>Reduviidae</taxon>
        <taxon>Harpactorinae</taxon>
        <taxon>Harpactorini</taxon>
        <taxon>Rhynocoris</taxon>
    </lineage>
</organism>
<evidence type="ECO:0000313" key="7">
    <source>
        <dbReference type="EMBL" id="KAK9512218.1"/>
    </source>
</evidence>
<dbReference type="EMBL" id="JAPXFL010000001">
    <property type="protein sequence ID" value="KAK9512218.1"/>
    <property type="molecule type" value="Genomic_DNA"/>
</dbReference>
<dbReference type="Proteomes" id="UP001461498">
    <property type="component" value="Unassembled WGS sequence"/>
</dbReference>
<dbReference type="InterPro" id="IPR001841">
    <property type="entry name" value="Znf_RING"/>
</dbReference>
<dbReference type="PANTHER" id="PTHR46569">
    <property type="entry name" value="E3 UBIQUITIN-PROTEIN LIGASE TRAIP"/>
    <property type="match status" value="1"/>
</dbReference>
<sequence>MQIQCVICSDLITSFAISDIVGLACGHIFHGLCIRTWLERSATCPQCRSKISNTKQFKIYFTIAPEPEGQDIVTLVRTVDNLKYELKLKNTECSTLSKDVATYKTRAEGLVKEVRKLETNIASVGEIRLQLSEQRKYAAEKARELKQAKYIIESLENELQQYQTLKSMVNNTNSEVDLGFDIASLDSTQLFFLLNTFKKDINRLSKIDGEQKKALSKAESEKLKLLKKNHDLQEEVHLKDRVIESLKDLIKSKEKSNEASFRKSSDAKKSPDVSIAKSSPPPPVLSSPKRDTIETSSDRKPQLLKENRNVPSSAGSSMLQVLPLSKTSFRITSDRFRSSSQLGSTKKFSSSASDLTYDGMGGHSKLDVFPSGVRPNLFTKPALKKRKL</sequence>
<gene>
    <name evidence="7" type="ORF">O3M35_000687</name>
</gene>
<evidence type="ECO:0000256" key="5">
    <source>
        <dbReference type="SAM" id="MobiDB-lite"/>
    </source>
</evidence>
<dbReference type="PANTHER" id="PTHR46569:SF1">
    <property type="entry name" value="E3 UBIQUITIN-PROTEIN LIGASE RFWD3-RELATED"/>
    <property type="match status" value="1"/>
</dbReference>
<dbReference type="InterPro" id="IPR013083">
    <property type="entry name" value="Znf_RING/FYVE/PHD"/>
</dbReference>
<dbReference type="GO" id="GO:0008270">
    <property type="term" value="F:zinc ion binding"/>
    <property type="evidence" value="ECO:0007669"/>
    <property type="project" value="UniProtKB-KW"/>
</dbReference>
<keyword evidence="2" id="KW-0862">Zinc</keyword>
<keyword evidence="8" id="KW-1185">Reference proteome</keyword>
<dbReference type="AlphaFoldDB" id="A0AAW1DMN7"/>
<feature type="region of interest" description="Disordered" evidence="5">
    <location>
        <begin position="257"/>
        <end position="319"/>
    </location>
</feature>
<name>A0AAW1DMN7_9HEMI</name>
<dbReference type="Gene3D" id="3.30.40.10">
    <property type="entry name" value="Zinc/RING finger domain, C3HC4 (zinc finger)"/>
    <property type="match status" value="1"/>
</dbReference>
<comment type="caution">
    <text evidence="7">The sequence shown here is derived from an EMBL/GenBank/DDBJ whole genome shotgun (WGS) entry which is preliminary data.</text>
</comment>
<feature type="compositionally biased region" description="Polar residues" evidence="5">
    <location>
        <begin position="309"/>
        <end position="319"/>
    </location>
</feature>
<keyword evidence="1 3" id="KW-0863">Zinc-finger</keyword>
<feature type="compositionally biased region" description="Basic and acidic residues" evidence="5">
    <location>
        <begin position="257"/>
        <end position="271"/>
    </location>
</feature>
<evidence type="ECO:0000256" key="2">
    <source>
        <dbReference type="ARBA" id="ARBA00022833"/>
    </source>
</evidence>
<dbReference type="GO" id="GO:0090734">
    <property type="term" value="C:site of DNA damage"/>
    <property type="evidence" value="ECO:0007669"/>
    <property type="project" value="TreeGrafter"/>
</dbReference>
<dbReference type="GO" id="GO:0061630">
    <property type="term" value="F:ubiquitin protein ligase activity"/>
    <property type="evidence" value="ECO:0007669"/>
    <property type="project" value="TreeGrafter"/>
</dbReference>
<feature type="domain" description="RING-type" evidence="6">
    <location>
        <begin position="5"/>
        <end position="48"/>
    </location>
</feature>
<evidence type="ECO:0000256" key="4">
    <source>
        <dbReference type="SAM" id="Coils"/>
    </source>
</evidence>
<accession>A0AAW1DMN7</accession>
<feature type="coiled-coil region" evidence="4">
    <location>
        <begin position="100"/>
        <end position="175"/>
    </location>
</feature>
<dbReference type="GO" id="GO:0031297">
    <property type="term" value="P:replication fork processing"/>
    <property type="evidence" value="ECO:0007669"/>
    <property type="project" value="TreeGrafter"/>
</dbReference>
<dbReference type="GO" id="GO:0016567">
    <property type="term" value="P:protein ubiquitination"/>
    <property type="evidence" value="ECO:0007669"/>
    <property type="project" value="TreeGrafter"/>
</dbReference>
<keyword evidence="1 3" id="KW-0479">Metal-binding</keyword>